<protein>
    <recommendedName>
        <fullName evidence="3">Type A2 lantipeptide</fullName>
    </recommendedName>
</protein>
<dbReference type="EMBL" id="BAAAZX010000010">
    <property type="protein sequence ID" value="GAA3998108.1"/>
    <property type="molecule type" value="Genomic_DNA"/>
</dbReference>
<dbReference type="RefSeq" id="WP_266446428.1">
    <property type="nucleotide sequence ID" value="NZ_BAAAZX010000010.1"/>
</dbReference>
<reference evidence="2" key="1">
    <citation type="journal article" date="2019" name="Int. J. Syst. Evol. Microbiol.">
        <title>The Global Catalogue of Microorganisms (GCM) 10K type strain sequencing project: providing services to taxonomists for standard genome sequencing and annotation.</title>
        <authorList>
            <consortium name="The Broad Institute Genomics Platform"/>
            <consortium name="The Broad Institute Genome Sequencing Center for Infectious Disease"/>
            <person name="Wu L."/>
            <person name="Ma J."/>
        </authorList>
    </citation>
    <scope>NUCLEOTIDE SEQUENCE [LARGE SCALE GENOMIC DNA]</scope>
    <source>
        <strain evidence="2">JCM 16924</strain>
    </source>
</reference>
<organism evidence="1 2">
    <name type="scientific">Streptomyces plumbiresistens</name>
    <dbReference type="NCBI Taxonomy" id="511811"/>
    <lineage>
        <taxon>Bacteria</taxon>
        <taxon>Bacillati</taxon>
        <taxon>Actinomycetota</taxon>
        <taxon>Actinomycetes</taxon>
        <taxon>Kitasatosporales</taxon>
        <taxon>Streptomycetaceae</taxon>
        <taxon>Streptomyces</taxon>
    </lineage>
</organism>
<accession>A0ABP7RIN5</accession>
<dbReference type="Proteomes" id="UP001500456">
    <property type="component" value="Unassembled WGS sequence"/>
</dbReference>
<sequence length="65" mass="6147">MNLASPVATAEISDADLDSVSGGLAVGGSGGLFLDTPIADVCADLMAVASTEGLATGASVHTAAL</sequence>
<name>A0ABP7RIN5_9ACTN</name>
<gene>
    <name evidence="1" type="ORF">GCM10022232_39190</name>
</gene>
<proteinExistence type="predicted"/>
<evidence type="ECO:0008006" key="3">
    <source>
        <dbReference type="Google" id="ProtNLM"/>
    </source>
</evidence>
<keyword evidence="2" id="KW-1185">Reference proteome</keyword>
<evidence type="ECO:0000313" key="1">
    <source>
        <dbReference type="EMBL" id="GAA3998108.1"/>
    </source>
</evidence>
<comment type="caution">
    <text evidence="1">The sequence shown here is derived from an EMBL/GenBank/DDBJ whole genome shotgun (WGS) entry which is preliminary data.</text>
</comment>
<evidence type="ECO:0000313" key="2">
    <source>
        <dbReference type="Proteomes" id="UP001500456"/>
    </source>
</evidence>